<dbReference type="EMBL" id="VSSQ01027333">
    <property type="protein sequence ID" value="MPM76523.1"/>
    <property type="molecule type" value="Genomic_DNA"/>
</dbReference>
<name>A0A645CHV2_9ZZZZ</name>
<accession>A0A645CHV2</accession>
<evidence type="ECO:0000313" key="1">
    <source>
        <dbReference type="EMBL" id="MPM76523.1"/>
    </source>
</evidence>
<gene>
    <name evidence="1" type="ORF">SDC9_123521</name>
</gene>
<comment type="caution">
    <text evidence="1">The sequence shown here is derived from an EMBL/GenBank/DDBJ whole genome shotgun (WGS) entry which is preliminary data.</text>
</comment>
<reference evidence="1" key="1">
    <citation type="submission" date="2019-08" db="EMBL/GenBank/DDBJ databases">
        <authorList>
            <person name="Kucharzyk K."/>
            <person name="Murdoch R.W."/>
            <person name="Higgins S."/>
            <person name="Loffler F."/>
        </authorList>
    </citation>
    <scope>NUCLEOTIDE SEQUENCE</scope>
</reference>
<dbReference type="AlphaFoldDB" id="A0A645CHV2"/>
<organism evidence="1">
    <name type="scientific">bioreactor metagenome</name>
    <dbReference type="NCBI Taxonomy" id="1076179"/>
    <lineage>
        <taxon>unclassified sequences</taxon>
        <taxon>metagenomes</taxon>
        <taxon>ecological metagenomes</taxon>
    </lineage>
</organism>
<sequence length="74" mass="8518">MISGKDLLILVTQIRKNQHRFFSRHIQLESTVGTSGSARAGTFHSNANPRKRFTFIINHFAFNLLIGRHVFDYS</sequence>
<proteinExistence type="predicted"/>
<protein>
    <submittedName>
        <fullName evidence="1">Uncharacterized protein</fullName>
    </submittedName>
</protein>